<organism evidence="1 2">
    <name type="scientific">Carya illinoinensis</name>
    <name type="common">Pecan</name>
    <dbReference type="NCBI Taxonomy" id="32201"/>
    <lineage>
        <taxon>Eukaryota</taxon>
        <taxon>Viridiplantae</taxon>
        <taxon>Streptophyta</taxon>
        <taxon>Embryophyta</taxon>
        <taxon>Tracheophyta</taxon>
        <taxon>Spermatophyta</taxon>
        <taxon>Magnoliopsida</taxon>
        <taxon>eudicotyledons</taxon>
        <taxon>Gunneridae</taxon>
        <taxon>Pentapetalae</taxon>
        <taxon>rosids</taxon>
        <taxon>fabids</taxon>
        <taxon>Fagales</taxon>
        <taxon>Juglandaceae</taxon>
        <taxon>Carya</taxon>
    </lineage>
</organism>
<dbReference type="AlphaFoldDB" id="A0A8T1NNT7"/>
<reference evidence="1" key="1">
    <citation type="submission" date="2020-12" db="EMBL/GenBank/DDBJ databases">
        <title>WGS assembly of Carya illinoinensis cv. Pawnee.</title>
        <authorList>
            <person name="Platts A."/>
            <person name="Shu S."/>
            <person name="Wright S."/>
            <person name="Barry K."/>
            <person name="Edger P."/>
            <person name="Pires J.C."/>
            <person name="Schmutz J."/>
        </authorList>
    </citation>
    <scope>NUCLEOTIDE SEQUENCE</scope>
    <source>
        <tissue evidence="1">Leaf</tissue>
    </source>
</reference>
<sequence>MKKRVTELVGTGELERMVAERSKPMRRGVLMDL</sequence>
<comment type="caution">
    <text evidence="1">The sequence shown here is derived from an EMBL/GenBank/DDBJ whole genome shotgun (WGS) entry which is preliminary data.</text>
</comment>
<protein>
    <submittedName>
        <fullName evidence="1">Uncharacterized protein</fullName>
    </submittedName>
</protein>
<evidence type="ECO:0000313" key="2">
    <source>
        <dbReference type="Proteomes" id="UP000811609"/>
    </source>
</evidence>
<dbReference type="EMBL" id="CM031821">
    <property type="protein sequence ID" value="KAG6630583.1"/>
    <property type="molecule type" value="Genomic_DNA"/>
</dbReference>
<name>A0A8T1NNT7_CARIL</name>
<proteinExistence type="predicted"/>
<gene>
    <name evidence="1" type="ORF">CIPAW_13G029200</name>
</gene>
<dbReference type="Proteomes" id="UP000811609">
    <property type="component" value="Chromosome 13"/>
</dbReference>
<accession>A0A8T1NNT7</accession>
<keyword evidence="2" id="KW-1185">Reference proteome</keyword>
<evidence type="ECO:0000313" key="1">
    <source>
        <dbReference type="EMBL" id="KAG6630583.1"/>
    </source>
</evidence>